<evidence type="ECO:0000313" key="2">
    <source>
        <dbReference type="EMBL" id="KAK9100277.1"/>
    </source>
</evidence>
<keyword evidence="3" id="KW-1185">Reference proteome</keyword>
<evidence type="ECO:0000313" key="3">
    <source>
        <dbReference type="Proteomes" id="UP001419268"/>
    </source>
</evidence>
<dbReference type="Pfam" id="PF03478">
    <property type="entry name" value="Beta-prop_KIB1-4"/>
    <property type="match status" value="1"/>
</dbReference>
<dbReference type="InterPro" id="IPR005174">
    <property type="entry name" value="KIB1-4_b-propeller"/>
</dbReference>
<dbReference type="EMBL" id="JBBNAG010000010">
    <property type="protein sequence ID" value="KAK9100277.1"/>
    <property type="molecule type" value="Genomic_DNA"/>
</dbReference>
<comment type="caution">
    <text evidence="2">The sequence shown here is derived from an EMBL/GenBank/DDBJ whole genome shotgun (WGS) entry which is preliminary data.</text>
</comment>
<gene>
    <name evidence="2" type="ORF">Scep_023707</name>
</gene>
<evidence type="ECO:0000259" key="1">
    <source>
        <dbReference type="Pfam" id="PF03478"/>
    </source>
</evidence>
<protein>
    <recommendedName>
        <fullName evidence="1">KIB1-4 beta-propeller domain-containing protein</fullName>
    </recommendedName>
</protein>
<accession>A0AAP0F0L8</accession>
<dbReference type="Proteomes" id="UP001419268">
    <property type="component" value="Unassembled WGS sequence"/>
</dbReference>
<name>A0AAP0F0L8_9MAGN</name>
<dbReference type="AlphaFoldDB" id="A0AAP0F0L8"/>
<sequence>MCFAAFRSVCKSWRSFSLKHYSYLVPPPPPWRMLPAKSIDSSHPTVYNLYAFDNDNQFYRPLIKNDEDVVFGVVYNANNLAYMKLGDKEWTIIEIDCFPSPSTKIESIHDLVLRNGRFYFVNQCGTVFVCKESAHAPHDQDHHYCCSIQAIKLIDPVNITSREKSTPEACAYRNYLVEV</sequence>
<reference evidence="2 3" key="1">
    <citation type="submission" date="2024-01" db="EMBL/GenBank/DDBJ databases">
        <title>Genome assemblies of Stephania.</title>
        <authorList>
            <person name="Yang L."/>
        </authorList>
    </citation>
    <scope>NUCLEOTIDE SEQUENCE [LARGE SCALE GENOMIC DNA]</scope>
    <source>
        <strain evidence="2">JXDWG</strain>
        <tissue evidence="2">Leaf</tissue>
    </source>
</reference>
<feature type="domain" description="KIB1-4 beta-propeller" evidence="1">
    <location>
        <begin position="64"/>
        <end position="178"/>
    </location>
</feature>
<organism evidence="2 3">
    <name type="scientific">Stephania cephalantha</name>
    <dbReference type="NCBI Taxonomy" id="152367"/>
    <lineage>
        <taxon>Eukaryota</taxon>
        <taxon>Viridiplantae</taxon>
        <taxon>Streptophyta</taxon>
        <taxon>Embryophyta</taxon>
        <taxon>Tracheophyta</taxon>
        <taxon>Spermatophyta</taxon>
        <taxon>Magnoliopsida</taxon>
        <taxon>Ranunculales</taxon>
        <taxon>Menispermaceae</taxon>
        <taxon>Menispermoideae</taxon>
        <taxon>Cissampelideae</taxon>
        <taxon>Stephania</taxon>
    </lineage>
</organism>
<proteinExistence type="predicted"/>